<dbReference type="InterPro" id="IPR050297">
    <property type="entry name" value="LipidA_mod_glycosyltrf_83"/>
</dbReference>
<keyword evidence="5 8" id="KW-0812">Transmembrane</keyword>
<keyword evidence="10" id="KW-1185">Reference proteome</keyword>
<evidence type="ECO:0000256" key="3">
    <source>
        <dbReference type="ARBA" id="ARBA00022676"/>
    </source>
</evidence>
<evidence type="ECO:0000256" key="2">
    <source>
        <dbReference type="ARBA" id="ARBA00022475"/>
    </source>
</evidence>
<protein>
    <recommendedName>
        <fullName evidence="11">Glycosyltransferase RgtA/B/C/D-like domain-containing protein</fullName>
    </recommendedName>
</protein>
<keyword evidence="6 8" id="KW-1133">Transmembrane helix</keyword>
<evidence type="ECO:0000256" key="8">
    <source>
        <dbReference type="SAM" id="Phobius"/>
    </source>
</evidence>
<accession>A0ABT0HIS4</accession>
<feature type="transmembrane region" description="Helical" evidence="8">
    <location>
        <begin position="34"/>
        <end position="54"/>
    </location>
</feature>
<evidence type="ECO:0000256" key="4">
    <source>
        <dbReference type="ARBA" id="ARBA00022679"/>
    </source>
</evidence>
<reference evidence="9 10" key="1">
    <citation type="submission" date="2022-04" db="EMBL/GenBank/DDBJ databases">
        <title>Spirosoma sp. strain RP8 genome sequencing and assembly.</title>
        <authorList>
            <person name="Jung Y."/>
        </authorList>
    </citation>
    <scope>NUCLEOTIDE SEQUENCE [LARGE SCALE GENOMIC DNA]</scope>
    <source>
        <strain evidence="9 10">RP8</strain>
    </source>
</reference>
<evidence type="ECO:0000313" key="9">
    <source>
        <dbReference type="EMBL" id="MCK8492060.1"/>
    </source>
</evidence>
<feature type="transmembrane region" description="Helical" evidence="8">
    <location>
        <begin position="238"/>
        <end position="258"/>
    </location>
</feature>
<feature type="transmembrane region" description="Helical" evidence="8">
    <location>
        <begin position="157"/>
        <end position="175"/>
    </location>
</feature>
<feature type="transmembrane region" description="Helical" evidence="8">
    <location>
        <begin position="384"/>
        <end position="402"/>
    </location>
</feature>
<organism evidence="9 10">
    <name type="scientific">Spirosoma liriopis</name>
    <dbReference type="NCBI Taxonomy" id="2937440"/>
    <lineage>
        <taxon>Bacteria</taxon>
        <taxon>Pseudomonadati</taxon>
        <taxon>Bacteroidota</taxon>
        <taxon>Cytophagia</taxon>
        <taxon>Cytophagales</taxon>
        <taxon>Cytophagaceae</taxon>
        <taxon>Spirosoma</taxon>
    </lineage>
</organism>
<evidence type="ECO:0000256" key="7">
    <source>
        <dbReference type="ARBA" id="ARBA00023136"/>
    </source>
</evidence>
<feature type="transmembrane region" description="Helical" evidence="8">
    <location>
        <begin position="301"/>
        <end position="318"/>
    </location>
</feature>
<evidence type="ECO:0000313" key="10">
    <source>
        <dbReference type="Proteomes" id="UP001202180"/>
    </source>
</evidence>
<feature type="transmembrane region" description="Helical" evidence="8">
    <location>
        <begin position="187"/>
        <end position="203"/>
    </location>
</feature>
<dbReference type="PANTHER" id="PTHR33908">
    <property type="entry name" value="MANNOSYLTRANSFERASE YKCB-RELATED"/>
    <property type="match status" value="1"/>
</dbReference>
<keyword evidence="4" id="KW-0808">Transferase</keyword>
<dbReference type="EMBL" id="JALPRF010000002">
    <property type="protein sequence ID" value="MCK8492060.1"/>
    <property type="molecule type" value="Genomic_DNA"/>
</dbReference>
<gene>
    <name evidence="9" type="ORF">M0L20_09385</name>
</gene>
<feature type="transmembrane region" description="Helical" evidence="8">
    <location>
        <begin position="6"/>
        <end position="27"/>
    </location>
</feature>
<feature type="transmembrane region" description="Helical" evidence="8">
    <location>
        <begin position="107"/>
        <end position="125"/>
    </location>
</feature>
<evidence type="ECO:0008006" key="11">
    <source>
        <dbReference type="Google" id="ProtNLM"/>
    </source>
</evidence>
<evidence type="ECO:0000256" key="5">
    <source>
        <dbReference type="ARBA" id="ARBA00022692"/>
    </source>
</evidence>
<proteinExistence type="predicted"/>
<dbReference type="PANTHER" id="PTHR33908:SF11">
    <property type="entry name" value="MEMBRANE PROTEIN"/>
    <property type="match status" value="1"/>
</dbReference>
<keyword evidence="3" id="KW-0328">Glycosyltransferase</keyword>
<keyword evidence="2" id="KW-1003">Cell membrane</keyword>
<name>A0ABT0HIS4_9BACT</name>
<dbReference type="Proteomes" id="UP001202180">
    <property type="component" value="Unassembled WGS sequence"/>
</dbReference>
<comment type="subcellular location">
    <subcellularLocation>
        <location evidence="1">Cell membrane</location>
        <topology evidence="1">Multi-pass membrane protein</topology>
    </subcellularLocation>
</comment>
<comment type="caution">
    <text evidence="9">The sequence shown here is derived from an EMBL/GenBank/DDBJ whole genome shotgun (WGS) entry which is preliminary data.</text>
</comment>
<feature type="transmembrane region" description="Helical" evidence="8">
    <location>
        <begin position="209"/>
        <end position="226"/>
    </location>
</feature>
<feature type="transmembrane region" description="Helical" evidence="8">
    <location>
        <begin position="330"/>
        <end position="347"/>
    </location>
</feature>
<evidence type="ECO:0000256" key="1">
    <source>
        <dbReference type="ARBA" id="ARBA00004651"/>
    </source>
</evidence>
<feature type="transmembrane region" description="Helical" evidence="8">
    <location>
        <begin position="353"/>
        <end position="372"/>
    </location>
</feature>
<feature type="transmembrane region" description="Helical" evidence="8">
    <location>
        <begin position="132"/>
        <end position="151"/>
    </location>
</feature>
<evidence type="ECO:0000256" key="6">
    <source>
        <dbReference type="ARBA" id="ARBA00022989"/>
    </source>
</evidence>
<keyword evidence="7 8" id="KW-0472">Membrane</keyword>
<dbReference type="RefSeq" id="WP_248476695.1">
    <property type="nucleotide sequence ID" value="NZ_JALPRF010000002.1"/>
</dbReference>
<sequence>MPHFDTYPTLYWFPVYLLCWALLWLAVRPRFNHRAFLALSVLVLFLLRLPSIVFNSEINPDESQMITQALTLRQDPVYFRAVDGTTGGPLDSYFLIVPSFIGLPFDYITAHLTAFGLVAACLWLLFRTARLWFGDAAARLALLPFIFMLGLTQNGDFLHYNSELIALLLLSWSYYLYATLLKQKEPSTGRIALIGLFLGMVPFGKLQAVPLAAVVGLFVCVDVLLRQNLSVAGKIGRVAVLGVCGLAFPLFFVLFMQVNGMYDDFVTFYILGNFRYAGDTNQWQSLLRLPDFFQKGSEFDWLVKFVAIVWLAGLVMAFRPKDRLTAHSVQIGAFIGLLLVATLFAITRTGSEYVHYLYFLTGPLLFGLAYGWQNLLNVERLGKWLGLGATAIFLILFGVQTGQKFLNKTPVNPYPSDSQHGWAVQQTPVSKEVLKYARPGEKLAVWGWRCDYYIQTQMPQGVAENHTIRSAFNHPMLADYQKRYVRDFVRSTPPVFVDAVGSQSLWMNDRKTQGHELIGPLAQFVAAHYTYVGLINDTRIYVRKDRVNGLSLVDQSVK</sequence>